<comment type="cofactor">
    <cofactor evidence="1">
        <name>Zn(2+)</name>
        <dbReference type="ChEBI" id="CHEBI:29105"/>
    </cofactor>
</comment>
<keyword evidence="4" id="KW-0645">Protease</keyword>
<dbReference type="Proteomes" id="UP001431783">
    <property type="component" value="Unassembled WGS sequence"/>
</dbReference>
<dbReference type="PROSITE" id="PS51885">
    <property type="entry name" value="NEPRILYSIN"/>
    <property type="match status" value="1"/>
</dbReference>
<dbReference type="GO" id="GO:0046872">
    <property type="term" value="F:metal ion binding"/>
    <property type="evidence" value="ECO:0007669"/>
    <property type="project" value="UniProtKB-KW"/>
</dbReference>
<dbReference type="PANTHER" id="PTHR11733">
    <property type="entry name" value="ZINC METALLOPROTEASE FAMILY M13 NEPRILYSIN-RELATED"/>
    <property type="match status" value="1"/>
</dbReference>
<feature type="transmembrane region" description="Helical" evidence="9">
    <location>
        <begin position="515"/>
        <end position="536"/>
    </location>
</feature>
<evidence type="ECO:0000256" key="6">
    <source>
        <dbReference type="ARBA" id="ARBA00022801"/>
    </source>
</evidence>
<dbReference type="InterPro" id="IPR008753">
    <property type="entry name" value="Peptidase_M13_N"/>
</dbReference>
<protein>
    <submittedName>
        <fullName evidence="12">Uncharacterized protein</fullName>
    </submittedName>
</protein>
<proteinExistence type="inferred from homology"/>
<sequence>MLEPSKNRASDDKATGRKRTGLEKKLFIGIAVVAVIALVFLILYATKKTCSVSEEECTTKYCVKAASELLDFVDLKNDPCEDFYHYVCGHYIKDAVKKGAPTPILEIEEQFKNEMKSYIVDPIRTTKDTKANVAMKKFYQACMNESKMDNDKDQTFKTALEELGGWPLIGSRSWNDNTFDWLNWHIKSHRNGVPIIGFFSFKSAEAKNNKTILRVSASKLANLDISRTNFEAAMRDIATHFGAPDGFGSENIQVYNFLETVKKISRDADLKEESDDEEEVSTVANLYRDCPQIPWLKLLNGLSEGVREFKNDSEILYGSMKLYCHGLDDLLKKTPKVIIADYFVWSIIHNTHEFLSSDIRSAYEILDSSNSDKERYQVCFDLTDERFKYLKETLYIRKRTKTTIRGQLEELIGIMKEVFIEHIKASTWMDEETKTNGIRKTKEIKDLIGADDLLYDVEKFDKVLGLSGLEFSSDNPYKVLMERNIRENVHIWEALYEDAPDNYESFFSNVNDVNAFFAIPLNMMIVPAPILTSVFFNYKMPAFMNYGSIGRVIGHEIMHGFGEDGRHVLINDTEEVDWWTNKTAENFNKTKQCAIKEYESMPFRYRLNGTLTLEENMADLVGIDVAYEAYERWVKKYGEEKRLPGIPLSPKQIFWIQTGTFLCFRKLDDDATDLEAEDVHAVPKFRVMAGARNSRYFAKDFNCPEGSLMNPKEKCRIL</sequence>
<evidence type="ECO:0000256" key="8">
    <source>
        <dbReference type="ARBA" id="ARBA00023049"/>
    </source>
</evidence>
<evidence type="ECO:0000259" key="11">
    <source>
        <dbReference type="Pfam" id="PF05649"/>
    </source>
</evidence>
<evidence type="ECO:0000256" key="3">
    <source>
        <dbReference type="ARBA" id="ARBA00007357"/>
    </source>
</evidence>
<gene>
    <name evidence="12" type="ORF">WA026_007725</name>
</gene>
<dbReference type="PANTHER" id="PTHR11733:SF167">
    <property type="entry name" value="FI17812P1-RELATED"/>
    <property type="match status" value="1"/>
</dbReference>
<dbReference type="GO" id="GO:0005886">
    <property type="term" value="C:plasma membrane"/>
    <property type="evidence" value="ECO:0007669"/>
    <property type="project" value="UniProtKB-SubCell"/>
</dbReference>
<feature type="transmembrane region" description="Helical" evidence="9">
    <location>
        <begin position="26"/>
        <end position="45"/>
    </location>
</feature>
<dbReference type="AlphaFoldDB" id="A0AAW1U4Z5"/>
<dbReference type="Gene3D" id="3.40.390.10">
    <property type="entry name" value="Collagenase (Catalytic Domain)"/>
    <property type="match status" value="1"/>
</dbReference>
<keyword evidence="9" id="KW-1133">Transmembrane helix</keyword>
<comment type="subcellular location">
    <subcellularLocation>
        <location evidence="2">Cell membrane</location>
        <topology evidence="2">Single-pass type II membrane protein</topology>
    </subcellularLocation>
</comment>
<evidence type="ECO:0000256" key="2">
    <source>
        <dbReference type="ARBA" id="ARBA00004401"/>
    </source>
</evidence>
<evidence type="ECO:0000256" key="1">
    <source>
        <dbReference type="ARBA" id="ARBA00001947"/>
    </source>
</evidence>
<dbReference type="InterPro" id="IPR018497">
    <property type="entry name" value="Peptidase_M13_C"/>
</dbReference>
<keyword evidence="6" id="KW-0378">Hydrolase</keyword>
<feature type="domain" description="Peptidase M13 C-terminal" evidence="10">
    <location>
        <begin position="514"/>
        <end position="717"/>
    </location>
</feature>
<keyword evidence="9" id="KW-0472">Membrane</keyword>
<feature type="domain" description="Peptidase M13 N-terminal" evidence="11">
    <location>
        <begin position="79"/>
        <end position="449"/>
    </location>
</feature>
<dbReference type="GO" id="GO:0004222">
    <property type="term" value="F:metalloendopeptidase activity"/>
    <property type="evidence" value="ECO:0007669"/>
    <property type="project" value="InterPro"/>
</dbReference>
<evidence type="ECO:0000313" key="13">
    <source>
        <dbReference type="Proteomes" id="UP001431783"/>
    </source>
</evidence>
<dbReference type="Gene3D" id="1.10.1380.10">
    <property type="entry name" value="Neutral endopeptidase , domain2"/>
    <property type="match status" value="1"/>
</dbReference>
<comment type="caution">
    <text evidence="12">The sequence shown here is derived from an EMBL/GenBank/DDBJ whole genome shotgun (WGS) entry which is preliminary data.</text>
</comment>
<dbReference type="InterPro" id="IPR042089">
    <property type="entry name" value="Peptidase_M13_dom_2"/>
</dbReference>
<keyword evidence="13" id="KW-1185">Reference proteome</keyword>
<evidence type="ECO:0000259" key="10">
    <source>
        <dbReference type="Pfam" id="PF01431"/>
    </source>
</evidence>
<dbReference type="GO" id="GO:0016485">
    <property type="term" value="P:protein processing"/>
    <property type="evidence" value="ECO:0007669"/>
    <property type="project" value="TreeGrafter"/>
</dbReference>
<accession>A0AAW1U4Z5</accession>
<comment type="similarity">
    <text evidence="3">Belongs to the peptidase M13 family.</text>
</comment>
<evidence type="ECO:0000256" key="9">
    <source>
        <dbReference type="SAM" id="Phobius"/>
    </source>
</evidence>
<keyword evidence="7" id="KW-0862">Zinc</keyword>
<evidence type="ECO:0000256" key="5">
    <source>
        <dbReference type="ARBA" id="ARBA00022723"/>
    </source>
</evidence>
<evidence type="ECO:0000313" key="12">
    <source>
        <dbReference type="EMBL" id="KAK9875327.1"/>
    </source>
</evidence>
<dbReference type="EMBL" id="JARQZJ010000033">
    <property type="protein sequence ID" value="KAK9875327.1"/>
    <property type="molecule type" value="Genomic_DNA"/>
</dbReference>
<evidence type="ECO:0000256" key="4">
    <source>
        <dbReference type="ARBA" id="ARBA00022670"/>
    </source>
</evidence>
<keyword evidence="9" id="KW-0812">Transmembrane</keyword>
<reference evidence="12 13" key="1">
    <citation type="submission" date="2023-03" db="EMBL/GenBank/DDBJ databases">
        <title>Genome insight into feeding habits of ladybird beetles.</title>
        <authorList>
            <person name="Li H.-S."/>
            <person name="Huang Y.-H."/>
            <person name="Pang H."/>
        </authorList>
    </citation>
    <scope>NUCLEOTIDE SEQUENCE [LARGE SCALE GENOMIC DNA]</scope>
    <source>
        <strain evidence="12">SYSU_2023b</strain>
        <tissue evidence="12">Whole body</tissue>
    </source>
</reference>
<dbReference type="InterPro" id="IPR000718">
    <property type="entry name" value="Peptidase_M13"/>
</dbReference>
<dbReference type="Pfam" id="PF01431">
    <property type="entry name" value="Peptidase_M13"/>
    <property type="match status" value="1"/>
</dbReference>
<keyword evidence="8" id="KW-0482">Metalloprotease</keyword>
<evidence type="ECO:0000256" key="7">
    <source>
        <dbReference type="ARBA" id="ARBA00022833"/>
    </source>
</evidence>
<dbReference type="InterPro" id="IPR024079">
    <property type="entry name" value="MetalloPept_cat_dom_sf"/>
</dbReference>
<dbReference type="Pfam" id="PF05649">
    <property type="entry name" value="Peptidase_M13_N"/>
    <property type="match status" value="1"/>
</dbReference>
<dbReference type="CDD" id="cd08662">
    <property type="entry name" value="M13"/>
    <property type="match status" value="1"/>
</dbReference>
<organism evidence="12 13">
    <name type="scientific">Henosepilachna vigintioctopunctata</name>
    <dbReference type="NCBI Taxonomy" id="420089"/>
    <lineage>
        <taxon>Eukaryota</taxon>
        <taxon>Metazoa</taxon>
        <taxon>Ecdysozoa</taxon>
        <taxon>Arthropoda</taxon>
        <taxon>Hexapoda</taxon>
        <taxon>Insecta</taxon>
        <taxon>Pterygota</taxon>
        <taxon>Neoptera</taxon>
        <taxon>Endopterygota</taxon>
        <taxon>Coleoptera</taxon>
        <taxon>Polyphaga</taxon>
        <taxon>Cucujiformia</taxon>
        <taxon>Coccinelloidea</taxon>
        <taxon>Coccinellidae</taxon>
        <taxon>Epilachninae</taxon>
        <taxon>Epilachnini</taxon>
        <taxon>Henosepilachna</taxon>
    </lineage>
</organism>
<dbReference type="SUPFAM" id="SSF55486">
    <property type="entry name" value="Metalloproteases ('zincins'), catalytic domain"/>
    <property type="match status" value="1"/>
</dbReference>
<dbReference type="PRINTS" id="PR00786">
    <property type="entry name" value="NEPRILYSIN"/>
</dbReference>
<keyword evidence="5" id="KW-0479">Metal-binding</keyword>
<name>A0AAW1U4Z5_9CUCU</name>